<proteinExistence type="predicted"/>
<evidence type="ECO:0000313" key="2">
    <source>
        <dbReference type="Proteomes" id="UP001195483"/>
    </source>
</evidence>
<organism evidence="1 2">
    <name type="scientific">Potamilus streckersoni</name>
    <dbReference type="NCBI Taxonomy" id="2493646"/>
    <lineage>
        <taxon>Eukaryota</taxon>
        <taxon>Metazoa</taxon>
        <taxon>Spiralia</taxon>
        <taxon>Lophotrochozoa</taxon>
        <taxon>Mollusca</taxon>
        <taxon>Bivalvia</taxon>
        <taxon>Autobranchia</taxon>
        <taxon>Heteroconchia</taxon>
        <taxon>Palaeoheterodonta</taxon>
        <taxon>Unionida</taxon>
        <taxon>Unionoidea</taxon>
        <taxon>Unionidae</taxon>
        <taxon>Ambleminae</taxon>
        <taxon>Lampsilini</taxon>
        <taxon>Potamilus</taxon>
    </lineage>
</organism>
<reference evidence="1" key="1">
    <citation type="journal article" date="2021" name="Genome Biol. Evol.">
        <title>A High-Quality Reference Genome for a Parasitic Bivalve with Doubly Uniparental Inheritance (Bivalvia: Unionida).</title>
        <authorList>
            <person name="Smith C.H."/>
        </authorList>
    </citation>
    <scope>NUCLEOTIDE SEQUENCE</scope>
    <source>
        <strain evidence="1">CHS0354</strain>
    </source>
</reference>
<evidence type="ECO:0000313" key="1">
    <source>
        <dbReference type="EMBL" id="KAK3602902.1"/>
    </source>
</evidence>
<dbReference type="EMBL" id="JAEAOA010001148">
    <property type="protein sequence ID" value="KAK3602902.1"/>
    <property type="molecule type" value="Genomic_DNA"/>
</dbReference>
<name>A0AAE0T333_9BIVA</name>
<gene>
    <name evidence="1" type="ORF">CHS0354_018768</name>
</gene>
<dbReference type="Proteomes" id="UP001195483">
    <property type="component" value="Unassembled WGS sequence"/>
</dbReference>
<accession>A0AAE0T333</accession>
<reference evidence="1" key="3">
    <citation type="submission" date="2023-05" db="EMBL/GenBank/DDBJ databases">
        <authorList>
            <person name="Smith C.H."/>
        </authorList>
    </citation>
    <scope>NUCLEOTIDE SEQUENCE</scope>
    <source>
        <strain evidence="1">CHS0354</strain>
        <tissue evidence="1">Mantle</tissue>
    </source>
</reference>
<comment type="caution">
    <text evidence="1">The sequence shown here is derived from an EMBL/GenBank/DDBJ whole genome shotgun (WGS) entry which is preliminary data.</text>
</comment>
<sequence>MPLIAYICTPGLNGGCSIWHNQSEVSTHQRMLSRDWETVSLMPARNFGSQSEWKKIKAQDSSIKIDGREQLYSPGINHHQPSIDRCGAGQKA</sequence>
<dbReference type="AlphaFoldDB" id="A0AAE0T333"/>
<protein>
    <submittedName>
        <fullName evidence="1">Uncharacterized protein</fullName>
    </submittedName>
</protein>
<reference evidence="1" key="2">
    <citation type="journal article" date="2021" name="Genome Biol. Evol.">
        <title>Developing a high-quality reference genome for a parasitic bivalve with doubly uniparental inheritance (Bivalvia: Unionida).</title>
        <authorList>
            <person name="Smith C.H."/>
        </authorList>
    </citation>
    <scope>NUCLEOTIDE SEQUENCE</scope>
    <source>
        <strain evidence="1">CHS0354</strain>
        <tissue evidence="1">Mantle</tissue>
    </source>
</reference>
<keyword evidence="2" id="KW-1185">Reference proteome</keyword>